<protein>
    <submittedName>
        <fullName evidence="1">4970_t:CDS:1</fullName>
    </submittedName>
</protein>
<dbReference type="Proteomes" id="UP000789920">
    <property type="component" value="Unassembled WGS sequence"/>
</dbReference>
<name>A0ACA9RLW1_9GLOM</name>
<sequence length="78" mass="8349">VATTMIYADDTKTSDCASCVSADTLITTCTQSTTDNIKNVQKDLLLKCTCQQKFIDGYASCFKCPAAVEKLANSPSVD</sequence>
<accession>A0ACA9RLW1</accession>
<organism evidence="1 2">
    <name type="scientific">Racocetra persica</name>
    <dbReference type="NCBI Taxonomy" id="160502"/>
    <lineage>
        <taxon>Eukaryota</taxon>
        <taxon>Fungi</taxon>
        <taxon>Fungi incertae sedis</taxon>
        <taxon>Mucoromycota</taxon>
        <taxon>Glomeromycotina</taxon>
        <taxon>Glomeromycetes</taxon>
        <taxon>Diversisporales</taxon>
        <taxon>Gigasporaceae</taxon>
        <taxon>Racocetra</taxon>
    </lineage>
</organism>
<keyword evidence="2" id="KW-1185">Reference proteome</keyword>
<evidence type="ECO:0000313" key="1">
    <source>
        <dbReference type="EMBL" id="CAG8798504.1"/>
    </source>
</evidence>
<gene>
    <name evidence="1" type="ORF">RPERSI_LOCUS20534</name>
</gene>
<feature type="non-terminal residue" evidence="1">
    <location>
        <position position="1"/>
    </location>
</feature>
<proteinExistence type="predicted"/>
<comment type="caution">
    <text evidence="1">The sequence shown here is derived from an EMBL/GenBank/DDBJ whole genome shotgun (WGS) entry which is preliminary data.</text>
</comment>
<feature type="non-terminal residue" evidence="1">
    <location>
        <position position="78"/>
    </location>
</feature>
<reference evidence="1" key="1">
    <citation type="submission" date="2021-06" db="EMBL/GenBank/DDBJ databases">
        <authorList>
            <person name="Kallberg Y."/>
            <person name="Tangrot J."/>
            <person name="Rosling A."/>
        </authorList>
    </citation>
    <scope>NUCLEOTIDE SEQUENCE</scope>
    <source>
        <strain evidence="1">MA461A</strain>
    </source>
</reference>
<evidence type="ECO:0000313" key="2">
    <source>
        <dbReference type="Proteomes" id="UP000789920"/>
    </source>
</evidence>
<dbReference type="EMBL" id="CAJVQC010058270">
    <property type="protein sequence ID" value="CAG8798504.1"/>
    <property type="molecule type" value="Genomic_DNA"/>
</dbReference>